<dbReference type="PANTHER" id="PTHR39338:SF5">
    <property type="entry name" value="BLR6139 PROTEIN"/>
    <property type="match status" value="1"/>
</dbReference>
<dbReference type="InterPro" id="IPR011195">
    <property type="entry name" value="UCP010256"/>
</dbReference>
<keyword evidence="3" id="KW-1185">Reference proteome</keyword>
<evidence type="ECO:0000313" key="2">
    <source>
        <dbReference type="EMBL" id="TQL33989.1"/>
    </source>
</evidence>
<sequence>MPSPAERGAPSRGAPAPDALAERLVDLTTALRGHGLGVGTSDVADAGRVTRVLGLDDRERLREGLASALLRRSGQREVFDQVFDLYFPAALGARSDLADVELPEGDPREVAEAIRALLTDALATNDERALEQLAALTAERLGELAKQPGWSAAQALDRLAPQTAIAGAMEQAQARLVGDGEGGATSAQGGGSAGSGGGAVGQGGFAESLARDEMRSRVAEFRRKVEAESRRRNAELRGRERIARYAVRDSADRRDFLSSGSRDLAELRTTIDPLAKRLAARLSARRRQAARGEIDVRKTLRRSLSTGGVPIDPAMAHRRPHRPDLVLLCDISGSVAGFSAFTMALMQALSTQFRKLRVFAFVSTTDEITDLVRDADRLADDVVTTALRTRKVLGWGASSSYGQALDSFVDGHLDAIGPRSTVLILGDARSNYGLPRLEQLRTIRDQARRTYWLNPEPARSWDTGDSLAGQYARVVGMHECRNVEQLRTFVGRTLAG</sequence>
<proteinExistence type="predicted"/>
<dbReference type="EMBL" id="VFOK01000001">
    <property type="protein sequence ID" value="TQL33989.1"/>
    <property type="molecule type" value="Genomic_DNA"/>
</dbReference>
<dbReference type="InterPro" id="IPR008912">
    <property type="entry name" value="Uncharacterised_CoxE"/>
</dbReference>
<gene>
    <name evidence="2" type="ORF">FB554_2146</name>
</gene>
<dbReference type="AlphaFoldDB" id="A0A542XDT1"/>
<accession>A0A542XDT1</accession>
<comment type="caution">
    <text evidence="2">The sequence shown here is derived from an EMBL/GenBank/DDBJ whole genome shotgun (WGS) entry which is preliminary data.</text>
</comment>
<dbReference type="InterPro" id="IPR036465">
    <property type="entry name" value="vWFA_dom_sf"/>
</dbReference>
<feature type="compositionally biased region" description="Gly residues" evidence="1">
    <location>
        <begin position="179"/>
        <end position="204"/>
    </location>
</feature>
<feature type="region of interest" description="Disordered" evidence="1">
    <location>
        <begin position="178"/>
        <end position="204"/>
    </location>
</feature>
<dbReference type="PANTHER" id="PTHR39338">
    <property type="entry name" value="BLL5662 PROTEIN-RELATED"/>
    <property type="match status" value="1"/>
</dbReference>
<dbReference type="SUPFAM" id="SSF53300">
    <property type="entry name" value="vWA-like"/>
    <property type="match status" value="1"/>
</dbReference>
<organism evidence="2 3">
    <name type="scientific">Barrientosiimonas humi</name>
    <dbReference type="NCBI Taxonomy" id="999931"/>
    <lineage>
        <taxon>Bacteria</taxon>
        <taxon>Bacillati</taxon>
        <taxon>Actinomycetota</taxon>
        <taxon>Actinomycetes</taxon>
        <taxon>Micrococcales</taxon>
        <taxon>Dermacoccaceae</taxon>
        <taxon>Barrientosiimonas</taxon>
    </lineage>
</organism>
<dbReference type="Proteomes" id="UP000318336">
    <property type="component" value="Unassembled WGS sequence"/>
</dbReference>
<dbReference type="PIRSF" id="PIRSF010256">
    <property type="entry name" value="CoxE_vWa"/>
    <property type="match status" value="1"/>
</dbReference>
<protein>
    <recommendedName>
        <fullName evidence="4">VWA domain containing CoxE-like protein</fullName>
    </recommendedName>
</protein>
<dbReference type="OrthoDB" id="5174525at2"/>
<evidence type="ECO:0000256" key="1">
    <source>
        <dbReference type="SAM" id="MobiDB-lite"/>
    </source>
</evidence>
<evidence type="ECO:0000313" key="3">
    <source>
        <dbReference type="Proteomes" id="UP000318336"/>
    </source>
</evidence>
<dbReference type="Pfam" id="PF05762">
    <property type="entry name" value="VWA_CoxE"/>
    <property type="match status" value="1"/>
</dbReference>
<name>A0A542XDT1_9MICO</name>
<dbReference type="RefSeq" id="WP_142005944.1">
    <property type="nucleotide sequence ID" value="NZ_CAJTBP010000001.1"/>
</dbReference>
<evidence type="ECO:0008006" key="4">
    <source>
        <dbReference type="Google" id="ProtNLM"/>
    </source>
</evidence>
<reference evidence="2 3" key="1">
    <citation type="submission" date="2019-06" db="EMBL/GenBank/DDBJ databases">
        <title>Sequencing the genomes of 1000 actinobacteria strains.</title>
        <authorList>
            <person name="Klenk H.-P."/>
        </authorList>
    </citation>
    <scope>NUCLEOTIDE SEQUENCE [LARGE SCALE GENOMIC DNA]</scope>
    <source>
        <strain evidence="2 3">DSM 24617</strain>
    </source>
</reference>